<proteinExistence type="predicted"/>
<name>A0A0A9RZQ6_ARUDO</name>
<protein>
    <submittedName>
        <fullName evidence="1">DNA-directed RNA polymerase I subunit, putative</fullName>
    </submittedName>
</protein>
<organism evidence="1">
    <name type="scientific">Arundo donax</name>
    <name type="common">Giant reed</name>
    <name type="synonym">Donax arundinaceus</name>
    <dbReference type="NCBI Taxonomy" id="35708"/>
    <lineage>
        <taxon>Eukaryota</taxon>
        <taxon>Viridiplantae</taxon>
        <taxon>Streptophyta</taxon>
        <taxon>Embryophyta</taxon>
        <taxon>Tracheophyta</taxon>
        <taxon>Spermatophyta</taxon>
        <taxon>Magnoliopsida</taxon>
        <taxon>Liliopsida</taxon>
        <taxon>Poales</taxon>
        <taxon>Poaceae</taxon>
        <taxon>PACMAD clade</taxon>
        <taxon>Arundinoideae</taxon>
        <taxon>Arundineae</taxon>
        <taxon>Arundo</taxon>
    </lineage>
</organism>
<reference evidence="1" key="2">
    <citation type="journal article" date="2015" name="Data Brief">
        <title>Shoot transcriptome of the giant reed, Arundo donax.</title>
        <authorList>
            <person name="Barrero R.A."/>
            <person name="Guerrero F.D."/>
            <person name="Moolhuijzen P."/>
            <person name="Goolsby J.A."/>
            <person name="Tidwell J."/>
            <person name="Bellgard S.E."/>
            <person name="Bellgard M.I."/>
        </authorList>
    </citation>
    <scope>NUCLEOTIDE SEQUENCE</scope>
    <source>
        <tissue evidence="1">Shoot tissue taken approximately 20 cm above the soil surface</tissue>
    </source>
</reference>
<dbReference type="AlphaFoldDB" id="A0A0A9RZQ6"/>
<accession>A0A0A9RZQ6</accession>
<keyword evidence="1" id="KW-0240">DNA-directed RNA polymerase</keyword>
<sequence length="63" mass="7256">MVVLQMHKNIVLQNCFSNSFIIIFFKSLHHRSEVLSNMHQALGASEKGQISDFVKNYLCPFTN</sequence>
<dbReference type="EMBL" id="GBRH01218894">
    <property type="protein sequence ID" value="JAD79001.1"/>
    <property type="molecule type" value="Transcribed_RNA"/>
</dbReference>
<evidence type="ECO:0000313" key="1">
    <source>
        <dbReference type="EMBL" id="JAD79001.1"/>
    </source>
</evidence>
<reference evidence="1" key="1">
    <citation type="submission" date="2014-09" db="EMBL/GenBank/DDBJ databases">
        <authorList>
            <person name="Magalhaes I.L.F."/>
            <person name="Oliveira U."/>
            <person name="Santos F.R."/>
            <person name="Vidigal T.H.D.A."/>
            <person name="Brescovit A.D."/>
            <person name="Santos A.J."/>
        </authorList>
    </citation>
    <scope>NUCLEOTIDE SEQUENCE</scope>
    <source>
        <tissue evidence="1">Shoot tissue taken approximately 20 cm above the soil surface</tissue>
    </source>
</reference>
<dbReference type="GO" id="GO:0000428">
    <property type="term" value="C:DNA-directed RNA polymerase complex"/>
    <property type="evidence" value="ECO:0007669"/>
    <property type="project" value="UniProtKB-KW"/>
</dbReference>
<keyword evidence="1" id="KW-0804">Transcription</keyword>